<evidence type="ECO:0000313" key="4">
    <source>
        <dbReference type="Proteomes" id="UP000318297"/>
    </source>
</evidence>
<dbReference type="GO" id="GO:0050118">
    <property type="term" value="F:N-acetyldiaminopimelate deacetylase activity"/>
    <property type="evidence" value="ECO:0007669"/>
    <property type="project" value="UniProtKB-ARBA"/>
</dbReference>
<dbReference type="Proteomes" id="UP000318297">
    <property type="component" value="Unassembled WGS sequence"/>
</dbReference>
<evidence type="ECO:0000313" key="3">
    <source>
        <dbReference type="EMBL" id="TWE09407.1"/>
    </source>
</evidence>
<protein>
    <submittedName>
        <fullName evidence="3">Hippurate hydrolase</fullName>
    </submittedName>
</protein>
<dbReference type="PANTHER" id="PTHR11014">
    <property type="entry name" value="PEPTIDASE M20 FAMILY MEMBER"/>
    <property type="match status" value="1"/>
</dbReference>
<dbReference type="Gene3D" id="3.30.70.360">
    <property type="match status" value="1"/>
</dbReference>
<dbReference type="InterPro" id="IPR036264">
    <property type="entry name" value="Bact_exopeptidase_dim_dom"/>
</dbReference>
<proteinExistence type="predicted"/>
<dbReference type="PANTHER" id="PTHR11014:SF63">
    <property type="entry name" value="METALLOPEPTIDASE, PUTATIVE (AFU_ORTHOLOGUE AFUA_6G09600)-RELATED"/>
    <property type="match status" value="1"/>
</dbReference>
<evidence type="ECO:0000259" key="2">
    <source>
        <dbReference type="Pfam" id="PF07687"/>
    </source>
</evidence>
<dbReference type="AlphaFoldDB" id="A0A561E1C8"/>
<dbReference type="NCBIfam" id="TIGR01891">
    <property type="entry name" value="amidohydrolases"/>
    <property type="match status" value="1"/>
</dbReference>
<dbReference type="SUPFAM" id="SSF53187">
    <property type="entry name" value="Zn-dependent exopeptidases"/>
    <property type="match status" value="1"/>
</dbReference>
<accession>A0A561E1C8</accession>
<gene>
    <name evidence="3" type="ORF">BKA23_3110</name>
</gene>
<dbReference type="InterPro" id="IPR002933">
    <property type="entry name" value="Peptidase_M20"/>
</dbReference>
<dbReference type="FunFam" id="3.30.70.360:FF:000001">
    <property type="entry name" value="N-acetyldiaminopimelate deacetylase"/>
    <property type="match status" value="1"/>
</dbReference>
<dbReference type="Gene3D" id="3.40.630.10">
    <property type="entry name" value="Zn peptidases"/>
    <property type="match status" value="1"/>
</dbReference>
<dbReference type="InterPro" id="IPR011650">
    <property type="entry name" value="Peptidase_M20_dimer"/>
</dbReference>
<keyword evidence="4" id="KW-1185">Reference proteome</keyword>
<organism evidence="3 4">
    <name type="scientific">Rudaeicoccus suwonensis</name>
    <dbReference type="NCBI Taxonomy" id="657409"/>
    <lineage>
        <taxon>Bacteria</taxon>
        <taxon>Bacillati</taxon>
        <taxon>Actinomycetota</taxon>
        <taxon>Actinomycetes</taxon>
        <taxon>Micrococcales</taxon>
        <taxon>Dermacoccaceae</taxon>
        <taxon>Rudaeicoccus</taxon>
    </lineage>
</organism>
<keyword evidence="1 3" id="KW-0378">Hydrolase</keyword>
<sequence>MLNRITIELITESCISMTDQANLIEHQGDSVPLDLIAVYQDLHAHPELGFAEHRTAGIVAEHLRAAGYEVTTGVGQTGVVGVLERGDGPTVLLRADMDALPVAEDTGLSYASTQVASRADGTTTPVMHACGHDVHTTCLIGAAYALAADRGWSGRVLAVFQPAEELGRGARAMVADGLFDRFGTPVVVLGQHVAPLPAGVLGVRPGPAFAASDSLRITLYGKGGHGSRPETTCDPVVMAASFVMRLQTIVSRLVSANDVAVVTVGSMHVGTAHNIIADEAVLQLSVRTFDPAVREKVLEAIERFARTETLAAGSDREPLVELIESFPAVVNDGAASEQASAAFASLPKVMVVDPGSVTGSEDVGILAIESGAPCAYWLLGGANPASFAGATSLPEIRQIVASLPSNHSPHFAPVPDPTLRVGVAALVAAARSWLS</sequence>
<dbReference type="Pfam" id="PF01546">
    <property type="entry name" value="Peptidase_M20"/>
    <property type="match status" value="1"/>
</dbReference>
<comment type="caution">
    <text evidence="3">The sequence shown here is derived from an EMBL/GenBank/DDBJ whole genome shotgun (WGS) entry which is preliminary data.</text>
</comment>
<reference evidence="3 4" key="1">
    <citation type="submission" date="2019-06" db="EMBL/GenBank/DDBJ databases">
        <title>Sequencing the genomes of 1000 actinobacteria strains.</title>
        <authorList>
            <person name="Klenk H.-P."/>
        </authorList>
    </citation>
    <scope>NUCLEOTIDE SEQUENCE [LARGE SCALE GENOMIC DNA]</scope>
    <source>
        <strain evidence="3 4">DSM 19560</strain>
    </source>
</reference>
<evidence type="ECO:0000256" key="1">
    <source>
        <dbReference type="ARBA" id="ARBA00022801"/>
    </source>
</evidence>
<dbReference type="InterPro" id="IPR017439">
    <property type="entry name" value="Amidohydrolase"/>
</dbReference>
<feature type="domain" description="Peptidase M20 dimerisation" evidence="2">
    <location>
        <begin position="214"/>
        <end position="308"/>
    </location>
</feature>
<dbReference type="Pfam" id="PF07687">
    <property type="entry name" value="M20_dimer"/>
    <property type="match status" value="1"/>
</dbReference>
<dbReference type="SUPFAM" id="SSF55031">
    <property type="entry name" value="Bacterial exopeptidase dimerisation domain"/>
    <property type="match status" value="1"/>
</dbReference>
<dbReference type="EMBL" id="VIVQ01000003">
    <property type="protein sequence ID" value="TWE09407.1"/>
    <property type="molecule type" value="Genomic_DNA"/>
</dbReference>
<dbReference type="GO" id="GO:0019877">
    <property type="term" value="P:diaminopimelate biosynthetic process"/>
    <property type="evidence" value="ECO:0007669"/>
    <property type="project" value="UniProtKB-ARBA"/>
</dbReference>
<name>A0A561E1C8_9MICO</name>